<reference evidence="1" key="1">
    <citation type="submission" date="2018-05" db="EMBL/GenBank/DDBJ databases">
        <authorList>
            <person name="Lanie J.A."/>
            <person name="Ng W.-L."/>
            <person name="Kazmierczak K.M."/>
            <person name="Andrzejewski T.M."/>
            <person name="Davidsen T.M."/>
            <person name="Wayne K.J."/>
            <person name="Tettelin H."/>
            <person name="Glass J.I."/>
            <person name="Rusch D."/>
            <person name="Podicherti R."/>
            <person name="Tsui H.-C.T."/>
            <person name="Winkler M.E."/>
        </authorList>
    </citation>
    <scope>NUCLEOTIDE SEQUENCE</scope>
</reference>
<evidence type="ECO:0000313" key="1">
    <source>
        <dbReference type="EMBL" id="SVA71403.1"/>
    </source>
</evidence>
<accession>A0A381Y4M2</accession>
<dbReference type="EMBL" id="UINC01017275">
    <property type="protein sequence ID" value="SVA71403.1"/>
    <property type="molecule type" value="Genomic_DNA"/>
</dbReference>
<dbReference type="AlphaFoldDB" id="A0A381Y4M2"/>
<proteinExistence type="predicted"/>
<gene>
    <name evidence="1" type="ORF">METZ01_LOCUS124257</name>
</gene>
<name>A0A381Y4M2_9ZZZZ</name>
<organism evidence="1">
    <name type="scientific">marine metagenome</name>
    <dbReference type="NCBI Taxonomy" id="408172"/>
    <lineage>
        <taxon>unclassified sequences</taxon>
        <taxon>metagenomes</taxon>
        <taxon>ecological metagenomes</taxon>
    </lineage>
</organism>
<dbReference type="SUPFAM" id="SSF52374">
    <property type="entry name" value="Nucleotidylyl transferase"/>
    <property type="match status" value="1"/>
</dbReference>
<sequence>MEGASNVAKRYNTELHVFGSQSHDSKKNPLTNQQKMKYMKEMFPNFAKTFSRDINIKDALGAAVQLNDQYDNLCMVVGSDRVADFKKLLEQYNGKKSRHGYYEFDYIKVHSAGTRDPDAEGVSGMSASKMRKAASENDIESFKKGLPESMSDRSAMKMLKDVRKGLNLREAMFDKEWPIRPERLTVDRPKKDNEYVYLNYETEYFSNMPLVEECFAELRAITLSQSKHNVYVVEAMKETDKLISNMLLFEHGKEGLEDVIENSVKKIDKLFENIEHDYNCSKGDIFNRPFLYQILESITWGPHPGKMDTSDTQENGRFGQHVDQRGPLEWGTPEMVKSYAGDTPGQDAEKLLYATYKYKMQRDVTGEVDGYGTVELAQEEGPVAKVKKEYAKKYKALISDRKVNVGGARVDYANKTLKSAQKYNSIRIGQ</sequence>
<protein>
    <submittedName>
        <fullName evidence="1">Uncharacterized protein</fullName>
    </submittedName>
</protein>